<evidence type="ECO:0000256" key="2">
    <source>
        <dbReference type="SAM" id="SignalP"/>
    </source>
</evidence>
<keyword evidence="5" id="KW-1185">Reference proteome</keyword>
<evidence type="ECO:0000313" key="4">
    <source>
        <dbReference type="EMBL" id="GGG16626.1"/>
    </source>
</evidence>
<evidence type="ECO:0000256" key="1">
    <source>
        <dbReference type="SAM" id="MobiDB-lite"/>
    </source>
</evidence>
<accession>A0A917G0I2</accession>
<feature type="domain" description="Copper amine oxidase-like N-terminal" evidence="3">
    <location>
        <begin position="99"/>
        <end position="197"/>
    </location>
</feature>
<dbReference type="AlphaFoldDB" id="A0A917G0I2"/>
<reference evidence="4" key="2">
    <citation type="submission" date="2020-09" db="EMBL/GenBank/DDBJ databases">
        <authorList>
            <person name="Sun Q."/>
            <person name="Zhou Y."/>
        </authorList>
    </citation>
    <scope>NUCLEOTIDE SEQUENCE</scope>
    <source>
        <strain evidence="4">CGMCC 1.15760</strain>
    </source>
</reference>
<comment type="caution">
    <text evidence="4">The sequence shown here is derived from an EMBL/GenBank/DDBJ whole genome shotgun (WGS) entry which is preliminary data.</text>
</comment>
<dbReference type="EMBL" id="BMJT01000002">
    <property type="protein sequence ID" value="GGG16626.1"/>
    <property type="molecule type" value="Genomic_DNA"/>
</dbReference>
<sequence length="201" mass="23630">MIKKWVIIGCLLLVINTINSPYILADDDDEYEHDNKEKEERKHKKEHDDDDYEKRGYQAPIPTITPWNIWTRDTQLTPASLPFTTTKRVTLRDEQSKTHQLTIVVIEQELFVDVYTMANLLEANAVIYPKSQLAEVKNDQVTLLFKSQTNVVYENLQKQPLPATTFMNGYKMYVPLRVITNALGYVFEWDQANQQFYYYVL</sequence>
<dbReference type="InterPro" id="IPR012854">
    <property type="entry name" value="Cu_amine_oxidase-like_N"/>
</dbReference>
<proteinExistence type="predicted"/>
<dbReference type="Proteomes" id="UP000616608">
    <property type="component" value="Unassembled WGS sequence"/>
</dbReference>
<dbReference type="Gene3D" id="3.30.457.10">
    <property type="entry name" value="Copper amine oxidase-like, N-terminal domain"/>
    <property type="match status" value="1"/>
</dbReference>
<dbReference type="InterPro" id="IPR036582">
    <property type="entry name" value="Mao_N_sf"/>
</dbReference>
<dbReference type="SUPFAM" id="SSF55383">
    <property type="entry name" value="Copper amine oxidase, domain N"/>
    <property type="match status" value="1"/>
</dbReference>
<evidence type="ECO:0000259" key="3">
    <source>
        <dbReference type="Pfam" id="PF07833"/>
    </source>
</evidence>
<feature type="signal peptide" evidence="2">
    <location>
        <begin position="1"/>
        <end position="25"/>
    </location>
</feature>
<keyword evidence="2" id="KW-0732">Signal</keyword>
<gene>
    <name evidence="4" type="ORF">GCM10007425_08710</name>
</gene>
<feature type="chain" id="PRO_5037847677" description="Copper amine oxidase-like N-terminal domain-containing protein" evidence="2">
    <location>
        <begin position="26"/>
        <end position="201"/>
    </location>
</feature>
<protein>
    <recommendedName>
        <fullName evidence="3">Copper amine oxidase-like N-terminal domain-containing protein</fullName>
    </recommendedName>
</protein>
<reference evidence="4" key="1">
    <citation type="journal article" date="2014" name="Int. J. Syst. Evol. Microbiol.">
        <title>Complete genome sequence of Corynebacterium casei LMG S-19264T (=DSM 44701T), isolated from a smear-ripened cheese.</title>
        <authorList>
            <consortium name="US DOE Joint Genome Institute (JGI-PGF)"/>
            <person name="Walter F."/>
            <person name="Albersmeier A."/>
            <person name="Kalinowski J."/>
            <person name="Ruckert C."/>
        </authorList>
    </citation>
    <scope>NUCLEOTIDE SEQUENCE</scope>
    <source>
        <strain evidence="4">CGMCC 1.15760</strain>
    </source>
</reference>
<evidence type="ECO:0000313" key="5">
    <source>
        <dbReference type="Proteomes" id="UP000616608"/>
    </source>
</evidence>
<feature type="region of interest" description="Disordered" evidence="1">
    <location>
        <begin position="34"/>
        <end position="55"/>
    </location>
</feature>
<dbReference type="RefSeq" id="WP_188613790.1">
    <property type="nucleotide sequence ID" value="NZ_BMJT01000002.1"/>
</dbReference>
<organism evidence="4 5">
    <name type="scientific">Lysinibacillus alkalisoli</name>
    <dbReference type="NCBI Taxonomy" id="1911548"/>
    <lineage>
        <taxon>Bacteria</taxon>
        <taxon>Bacillati</taxon>
        <taxon>Bacillota</taxon>
        <taxon>Bacilli</taxon>
        <taxon>Bacillales</taxon>
        <taxon>Bacillaceae</taxon>
        <taxon>Lysinibacillus</taxon>
    </lineage>
</organism>
<dbReference type="Pfam" id="PF07833">
    <property type="entry name" value="Cu_amine_oxidN1"/>
    <property type="match status" value="1"/>
</dbReference>
<name>A0A917G0I2_9BACI</name>